<evidence type="ECO:0000313" key="8">
    <source>
        <dbReference type="EMBL" id="ABL64810.1"/>
    </source>
</evidence>
<proteinExistence type="inferred from homology"/>
<feature type="transmembrane region" description="Helical" evidence="7">
    <location>
        <begin position="304"/>
        <end position="324"/>
    </location>
</feature>
<keyword evidence="6 7" id="KW-0472">Membrane</keyword>
<evidence type="ECO:0000256" key="2">
    <source>
        <dbReference type="ARBA" id="ARBA00006386"/>
    </source>
</evidence>
<dbReference type="InterPro" id="IPR005524">
    <property type="entry name" value="DUF318"/>
</dbReference>
<dbReference type="RefSeq" id="WP_011744639.1">
    <property type="nucleotide sequence ID" value="NC_008639.1"/>
</dbReference>
<keyword evidence="5 7" id="KW-1133">Transmembrane helix</keyword>
<dbReference type="STRING" id="290317.Cpha266_0757"/>
<feature type="transmembrane region" description="Helical" evidence="7">
    <location>
        <begin position="207"/>
        <end position="226"/>
    </location>
</feature>
<gene>
    <name evidence="8" type="ordered locus">Cpha266_0757</name>
</gene>
<keyword evidence="4 7" id="KW-0812">Transmembrane</keyword>
<dbReference type="GO" id="GO:0005886">
    <property type="term" value="C:plasma membrane"/>
    <property type="evidence" value="ECO:0007669"/>
    <property type="project" value="UniProtKB-SubCell"/>
</dbReference>
<comment type="subcellular location">
    <subcellularLocation>
        <location evidence="1">Cell membrane</location>
        <topology evidence="1">Multi-pass membrane protein</topology>
    </subcellularLocation>
</comment>
<name>A1BEI3_CHLPD</name>
<dbReference type="EMBL" id="CP000492">
    <property type="protein sequence ID" value="ABL64810.1"/>
    <property type="molecule type" value="Genomic_DNA"/>
</dbReference>
<evidence type="ECO:0000256" key="7">
    <source>
        <dbReference type="SAM" id="Phobius"/>
    </source>
</evidence>
<dbReference type="Pfam" id="PF03773">
    <property type="entry name" value="ArsP_1"/>
    <property type="match status" value="1"/>
</dbReference>
<feature type="transmembrane region" description="Helical" evidence="7">
    <location>
        <begin position="344"/>
        <end position="363"/>
    </location>
</feature>
<dbReference type="NCBIfam" id="NF033936">
    <property type="entry name" value="CuZnOut_SO0444"/>
    <property type="match status" value="1"/>
</dbReference>
<comment type="similarity">
    <text evidence="2">Belongs to the UPF0718 family.</text>
</comment>
<dbReference type="Proteomes" id="UP000008701">
    <property type="component" value="Chromosome"/>
</dbReference>
<dbReference type="PANTHER" id="PTHR34184:SF4">
    <property type="entry name" value="UPF0718 PROTEIN YCGR"/>
    <property type="match status" value="1"/>
</dbReference>
<feature type="transmembrane region" description="Helical" evidence="7">
    <location>
        <begin position="129"/>
        <end position="148"/>
    </location>
</feature>
<accession>A1BEI3</accession>
<evidence type="ECO:0000256" key="3">
    <source>
        <dbReference type="ARBA" id="ARBA00022475"/>
    </source>
</evidence>
<keyword evidence="3" id="KW-1003">Cell membrane</keyword>
<dbReference type="AlphaFoldDB" id="A1BEI3"/>
<feature type="transmembrane region" description="Helical" evidence="7">
    <location>
        <begin position="32"/>
        <end position="50"/>
    </location>
</feature>
<evidence type="ECO:0000256" key="6">
    <source>
        <dbReference type="ARBA" id="ARBA00023136"/>
    </source>
</evidence>
<evidence type="ECO:0000256" key="1">
    <source>
        <dbReference type="ARBA" id="ARBA00004651"/>
    </source>
</evidence>
<dbReference type="HOGENOM" id="CLU_049002_0_0_10"/>
<protein>
    <submittedName>
        <fullName evidence="8">Permease</fullName>
    </submittedName>
</protein>
<feature type="transmembrane region" description="Helical" evidence="7">
    <location>
        <begin position="238"/>
        <end position="267"/>
    </location>
</feature>
<organism evidence="8 9">
    <name type="scientific">Chlorobium phaeobacteroides (strain DSM 266 / SMG 266 / 2430)</name>
    <dbReference type="NCBI Taxonomy" id="290317"/>
    <lineage>
        <taxon>Bacteria</taxon>
        <taxon>Pseudomonadati</taxon>
        <taxon>Chlorobiota</taxon>
        <taxon>Chlorobiia</taxon>
        <taxon>Chlorobiales</taxon>
        <taxon>Chlorobiaceae</taxon>
        <taxon>Chlorobium/Pelodictyon group</taxon>
        <taxon>Chlorobium</taxon>
    </lineage>
</organism>
<dbReference type="PANTHER" id="PTHR34184">
    <property type="entry name" value="UPF0718 PROTEIN YCGR"/>
    <property type="match status" value="1"/>
</dbReference>
<reference evidence="8 9" key="1">
    <citation type="submission" date="2006-12" db="EMBL/GenBank/DDBJ databases">
        <title>Complete sequence of Chlorobium phaeobacteroides DSM 266.</title>
        <authorList>
            <consortium name="US DOE Joint Genome Institute"/>
            <person name="Copeland A."/>
            <person name="Lucas S."/>
            <person name="Lapidus A."/>
            <person name="Barry K."/>
            <person name="Detter J.C."/>
            <person name="Glavina del Rio T."/>
            <person name="Hammon N."/>
            <person name="Israni S."/>
            <person name="Pitluck S."/>
            <person name="Goltsman E."/>
            <person name="Schmutz J."/>
            <person name="Larimer F."/>
            <person name="Land M."/>
            <person name="Hauser L."/>
            <person name="Mikhailova N."/>
            <person name="Li T."/>
            <person name="Overmann J."/>
            <person name="Bryant D.A."/>
            <person name="Richardson P."/>
        </authorList>
    </citation>
    <scope>NUCLEOTIDE SEQUENCE [LARGE SCALE GENOMIC DNA]</scope>
    <source>
        <strain evidence="8 9">DSM 266</strain>
    </source>
</reference>
<dbReference type="eggNOG" id="COG0701">
    <property type="taxonomic scope" value="Bacteria"/>
</dbReference>
<evidence type="ECO:0000256" key="5">
    <source>
        <dbReference type="ARBA" id="ARBA00022989"/>
    </source>
</evidence>
<keyword evidence="9" id="KW-1185">Reference proteome</keyword>
<feature type="transmembrane region" description="Helical" evidence="7">
    <location>
        <begin position="273"/>
        <end position="292"/>
    </location>
</feature>
<evidence type="ECO:0000313" key="9">
    <source>
        <dbReference type="Proteomes" id="UP000008701"/>
    </source>
</evidence>
<dbReference type="InterPro" id="IPR052923">
    <property type="entry name" value="UPF0718"/>
</dbReference>
<evidence type="ECO:0000256" key="4">
    <source>
        <dbReference type="ARBA" id="ARBA00022692"/>
    </source>
</evidence>
<sequence length="367" mass="37651">MNIYKANNAVMNTVIDALIAVLLASWNVLLESAPFVLLGFVVAGLLKAFLPDDFVANHLGGGSTASIFKAAAMGVPIPLCSCGVLPAAAGLKKQGAGKGAVTSFLISTPETGVDSIAVSWALLDPLMTVIRPVVAFFTAIAAGIAVAVTEKHQVSVIPEVAPDPATEQQNACTSGCCCSHREPEPEGVAGKFTKGMRFAFGDLLKDIGGWLFFGILLSGVISVFLSPEIVSRYLSNEYLSMLLMLAISVPLYVCATASTPIAAALALKGISPGAALVFLLAGPATNAAAITVISKLIGRQATVVYVAVIVVMSFLAGIGVNALYASLGISITGWLTASAHEEGGPVAILSALVLIVLVARAMLPKKS</sequence>
<dbReference type="KEGG" id="cph:Cpha266_0757"/>